<evidence type="ECO:0000313" key="2">
    <source>
        <dbReference type="Proteomes" id="UP000502508"/>
    </source>
</evidence>
<keyword evidence="2" id="KW-1185">Reference proteome</keyword>
<evidence type="ECO:0008006" key="3">
    <source>
        <dbReference type="Google" id="ProtNLM"/>
    </source>
</evidence>
<sequence length="101" mass="10955">MTGFSFTFSYDRNGNVAWLALEGDLDGPAARRLRRVLRATVDGLAPRRLLVDARDLTDHEGVSLHRLIRGGVDAERAECDVVLVTRGPARVAPSTAEQAVA</sequence>
<accession>A0A6F8XPK5</accession>
<dbReference type="Proteomes" id="UP000502508">
    <property type="component" value="Chromosome"/>
</dbReference>
<dbReference type="EMBL" id="AP022870">
    <property type="protein sequence ID" value="BCB75756.1"/>
    <property type="molecule type" value="Genomic_DNA"/>
</dbReference>
<name>A0A6F8XPK5_9ACTN</name>
<protein>
    <recommendedName>
        <fullName evidence="3">STAS domain-containing protein</fullName>
    </recommendedName>
</protein>
<dbReference type="KEGG" id="pfla:Pflav_021660"/>
<gene>
    <name evidence="1" type="ORF">Pflav_021660</name>
</gene>
<reference evidence="1 2" key="2">
    <citation type="submission" date="2020-03" db="EMBL/GenBank/DDBJ databases">
        <authorList>
            <person name="Ichikawa N."/>
            <person name="Kimura A."/>
            <person name="Kitahashi Y."/>
            <person name="Uohara A."/>
        </authorList>
    </citation>
    <scope>NUCLEOTIDE SEQUENCE [LARGE SCALE GENOMIC DNA]</scope>
    <source>
        <strain evidence="1 2">NBRC 107702</strain>
    </source>
</reference>
<proteinExistence type="predicted"/>
<evidence type="ECO:0000313" key="1">
    <source>
        <dbReference type="EMBL" id="BCB75756.1"/>
    </source>
</evidence>
<dbReference type="RefSeq" id="WP_173035714.1">
    <property type="nucleotide sequence ID" value="NZ_AP022870.1"/>
</dbReference>
<dbReference type="InterPro" id="IPR036513">
    <property type="entry name" value="STAS_dom_sf"/>
</dbReference>
<organism evidence="1 2">
    <name type="scientific">Phytohabitans flavus</name>
    <dbReference type="NCBI Taxonomy" id="1076124"/>
    <lineage>
        <taxon>Bacteria</taxon>
        <taxon>Bacillati</taxon>
        <taxon>Actinomycetota</taxon>
        <taxon>Actinomycetes</taxon>
        <taxon>Micromonosporales</taxon>
        <taxon>Micromonosporaceae</taxon>
    </lineage>
</organism>
<dbReference type="Gene3D" id="3.30.750.24">
    <property type="entry name" value="STAS domain"/>
    <property type="match status" value="1"/>
</dbReference>
<dbReference type="AlphaFoldDB" id="A0A6F8XPK5"/>
<dbReference type="SUPFAM" id="SSF52091">
    <property type="entry name" value="SpoIIaa-like"/>
    <property type="match status" value="1"/>
</dbReference>
<reference evidence="1 2" key="1">
    <citation type="submission" date="2020-03" db="EMBL/GenBank/DDBJ databases">
        <title>Whole genome shotgun sequence of Phytohabitans flavus NBRC 107702.</title>
        <authorList>
            <person name="Komaki H."/>
            <person name="Tamura T."/>
        </authorList>
    </citation>
    <scope>NUCLEOTIDE SEQUENCE [LARGE SCALE GENOMIC DNA]</scope>
    <source>
        <strain evidence="1 2">NBRC 107702</strain>
    </source>
</reference>